<dbReference type="PANTHER" id="PTHR21340:SF0">
    <property type="entry name" value="BIS(5'-NUCLEOSYL)-TETRAPHOSPHATASE [ASYMMETRICAL]"/>
    <property type="match status" value="1"/>
</dbReference>
<dbReference type="PROSITE" id="PS51462">
    <property type="entry name" value="NUDIX"/>
    <property type="match status" value="1"/>
</dbReference>
<dbReference type="KEGG" id="rhd:R2APBS1_1227"/>
<dbReference type="InterPro" id="IPR051325">
    <property type="entry name" value="Nudix_hydrolase_domain"/>
</dbReference>
<dbReference type="InterPro" id="IPR015797">
    <property type="entry name" value="NUDIX_hydrolase-like_dom_sf"/>
</dbReference>
<dbReference type="GO" id="GO:0006754">
    <property type="term" value="P:ATP biosynthetic process"/>
    <property type="evidence" value="ECO:0007669"/>
    <property type="project" value="TreeGrafter"/>
</dbReference>
<dbReference type="InterPro" id="IPR000086">
    <property type="entry name" value="NUDIX_hydrolase_dom"/>
</dbReference>
<evidence type="ECO:0000313" key="4">
    <source>
        <dbReference type="Proteomes" id="UP000011859"/>
    </source>
</evidence>
<accession>M4NKT8</accession>
<dbReference type="GO" id="GO:0004081">
    <property type="term" value="F:bis(5'-nucleosyl)-tetraphosphatase (asymmetrical) activity"/>
    <property type="evidence" value="ECO:0007669"/>
    <property type="project" value="TreeGrafter"/>
</dbReference>
<keyword evidence="4" id="KW-1185">Reference proteome</keyword>
<dbReference type="GeneID" id="72426220"/>
<evidence type="ECO:0000256" key="1">
    <source>
        <dbReference type="ARBA" id="ARBA00022801"/>
    </source>
</evidence>
<keyword evidence="1" id="KW-0378">Hydrolase</keyword>
<dbReference type="AlphaFoldDB" id="M4NKT8"/>
<feature type="domain" description="Nudix hydrolase" evidence="2">
    <location>
        <begin position="9"/>
        <end position="141"/>
    </location>
</feature>
<name>M4NKT8_9GAMM</name>
<dbReference type="EMBL" id="CP003470">
    <property type="protein sequence ID" value="AGG88381.1"/>
    <property type="molecule type" value="Genomic_DNA"/>
</dbReference>
<dbReference type="Gene3D" id="3.90.79.10">
    <property type="entry name" value="Nucleoside Triphosphate Pyrophosphohydrolase"/>
    <property type="match status" value="1"/>
</dbReference>
<organism evidence="3 4">
    <name type="scientific">Rhodanobacter denitrificans</name>
    <dbReference type="NCBI Taxonomy" id="666685"/>
    <lineage>
        <taxon>Bacteria</taxon>
        <taxon>Pseudomonadati</taxon>
        <taxon>Pseudomonadota</taxon>
        <taxon>Gammaproteobacteria</taxon>
        <taxon>Lysobacterales</taxon>
        <taxon>Rhodanobacteraceae</taxon>
        <taxon>Rhodanobacter</taxon>
    </lineage>
</organism>
<evidence type="ECO:0000313" key="3">
    <source>
        <dbReference type="EMBL" id="AGG88381.1"/>
    </source>
</evidence>
<dbReference type="RefSeq" id="WP_015447239.1">
    <property type="nucleotide sequence ID" value="NC_020541.1"/>
</dbReference>
<dbReference type="Proteomes" id="UP000011859">
    <property type="component" value="Chromosome"/>
</dbReference>
<gene>
    <name evidence="3" type="ORF">R2APBS1_1227</name>
</gene>
<reference evidence="3 4" key="1">
    <citation type="submission" date="2012-04" db="EMBL/GenBank/DDBJ databases">
        <title>Complete genome of Rhodanobacter sp. 2APBS1.</title>
        <authorList>
            <consortium name="US DOE Joint Genome Institute"/>
            <person name="Huntemann M."/>
            <person name="Wei C.-L."/>
            <person name="Han J."/>
            <person name="Detter J.C."/>
            <person name="Han C."/>
            <person name="Tapia R."/>
            <person name="Munk A.C.C."/>
            <person name="Chen A."/>
            <person name="Krypides N."/>
            <person name="Mavromatis K."/>
            <person name="Markowitz V."/>
            <person name="Szeto E."/>
            <person name="Ivanova N."/>
            <person name="Mikhailova N."/>
            <person name="Ovchinnikova G."/>
            <person name="Pagani I."/>
            <person name="Pati A."/>
            <person name="Goodwin L."/>
            <person name="Peters L."/>
            <person name="Pitluck S."/>
            <person name="Woyke T."/>
            <person name="Prakash O."/>
            <person name="Elkins J."/>
            <person name="Brown S."/>
            <person name="Palumbo A."/>
            <person name="Hemme C."/>
            <person name="Zhou J."/>
            <person name="Watson D."/>
            <person name="Jardine P."/>
            <person name="Kostka J."/>
            <person name="Green S."/>
        </authorList>
    </citation>
    <scope>NUCLEOTIDE SEQUENCE [LARGE SCALE GENOMIC DNA]</scope>
    <source>
        <strain evidence="3 4">2APBS1</strain>
    </source>
</reference>
<evidence type="ECO:0000259" key="2">
    <source>
        <dbReference type="PROSITE" id="PS51462"/>
    </source>
</evidence>
<dbReference type="PANTHER" id="PTHR21340">
    <property type="entry name" value="DIADENOSINE 5,5-P1,P4-TETRAPHOSPHATE PYROPHOSPHOHYDROLASE MUTT"/>
    <property type="match status" value="1"/>
</dbReference>
<dbReference type="Pfam" id="PF00293">
    <property type="entry name" value="NUDIX"/>
    <property type="match status" value="1"/>
</dbReference>
<protein>
    <submittedName>
        <fullName evidence="3">ADP-ribose pyrophosphatase</fullName>
    </submittedName>
</protein>
<dbReference type="STRING" id="666685.R2APBS1_1227"/>
<dbReference type="OrthoDB" id="9761969at2"/>
<dbReference type="eggNOG" id="COG1051">
    <property type="taxonomic scope" value="Bacteria"/>
</dbReference>
<dbReference type="CDD" id="cd04664">
    <property type="entry name" value="NUDIX_DHNTPase_like"/>
    <property type="match status" value="1"/>
</dbReference>
<dbReference type="GO" id="GO:0006167">
    <property type="term" value="P:AMP biosynthetic process"/>
    <property type="evidence" value="ECO:0007669"/>
    <property type="project" value="TreeGrafter"/>
</dbReference>
<sequence length="158" mass="17407" precursor="true">MSAERRLPVRSSMVSVVALRGAGAATQMLVARRVGAYLDGAWSYLAGHVEAGETGWQAALRELREETALEPESFWATSFCEQVYLAATDAIEIVPAFVARVAEGAQVRLNGEHSAFRWVTLGEAAALLPFGSQRELLAHVRREFVEREPSPFLRLAHR</sequence>
<dbReference type="HOGENOM" id="CLU_037162_22_1_6"/>
<proteinExistence type="predicted"/>
<dbReference type="SUPFAM" id="SSF55811">
    <property type="entry name" value="Nudix"/>
    <property type="match status" value="1"/>
</dbReference>